<dbReference type="Proteomes" id="UP001500449">
    <property type="component" value="Unassembled WGS sequence"/>
</dbReference>
<keyword evidence="2" id="KW-0472">Membrane</keyword>
<keyword evidence="2" id="KW-0812">Transmembrane</keyword>
<proteinExistence type="predicted"/>
<keyword evidence="2" id="KW-1133">Transmembrane helix</keyword>
<protein>
    <recommendedName>
        <fullName evidence="5">SRPBCC family protein</fullName>
    </recommendedName>
</protein>
<comment type="caution">
    <text evidence="3">The sequence shown here is derived from an EMBL/GenBank/DDBJ whole genome shotgun (WGS) entry which is preliminary data.</text>
</comment>
<evidence type="ECO:0000313" key="4">
    <source>
        <dbReference type="Proteomes" id="UP001500449"/>
    </source>
</evidence>
<feature type="region of interest" description="Disordered" evidence="1">
    <location>
        <begin position="219"/>
        <end position="243"/>
    </location>
</feature>
<dbReference type="SUPFAM" id="SSF55961">
    <property type="entry name" value="Bet v1-like"/>
    <property type="match status" value="1"/>
</dbReference>
<dbReference type="EMBL" id="BAAAQK010000019">
    <property type="protein sequence ID" value="GAA1864286.1"/>
    <property type="molecule type" value="Genomic_DNA"/>
</dbReference>
<gene>
    <name evidence="3" type="ORF">GCM10009836_50790</name>
</gene>
<evidence type="ECO:0000256" key="2">
    <source>
        <dbReference type="SAM" id="Phobius"/>
    </source>
</evidence>
<accession>A0ABN2NEN4</accession>
<evidence type="ECO:0000256" key="1">
    <source>
        <dbReference type="SAM" id="MobiDB-lite"/>
    </source>
</evidence>
<reference evidence="3 4" key="1">
    <citation type="journal article" date="2019" name="Int. J. Syst. Evol. Microbiol.">
        <title>The Global Catalogue of Microorganisms (GCM) 10K type strain sequencing project: providing services to taxonomists for standard genome sequencing and annotation.</title>
        <authorList>
            <consortium name="The Broad Institute Genomics Platform"/>
            <consortium name="The Broad Institute Genome Sequencing Center for Infectious Disease"/>
            <person name="Wu L."/>
            <person name="Ma J."/>
        </authorList>
    </citation>
    <scope>NUCLEOTIDE SEQUENCE [LARGE SCALE GENOMIC DNA]</scope>
    <source>
        <strain evidence="3 4">JCM 16009</strain>
    </source>
</reference>
<dbReference type="InterPro" id="IPR023393">
    <property type="entry name" value="START-like_dom_sf"/>
</dbReference>
<feature type="transmembrane region" description="Helical" evidence="2">
    <location>
        <begin position="20"/>
        <end position="41"/>
    </location>
</feature>
<dbReference type="Gene3D" id="3.30.530.20">
    <property type="match status" value="1"/>
</dbReference>
<evidence type="ECO:0008006" key="5">
    <source>
        <dbReference type="Google" id="ProtNLM"/>
    </source>
</evidence>
<keyword evidence="4" id="KW-1185">Reference proteome</keyword>
<evidence type="ECO:0000313" key="3">
    <source>
        <dbReference type="EMBL" id="GAA1864286.1"/>
    </source>
</evidence>
<dbReference type="RefSeq" id="WP_344422030.1">
    <property type="nucleotide sequence ID" value="NZ_BAAAQK010000019.1"/>
</dbReference>
<name>A0ABN2NEN4_9PSEU</name>
<sequence>MTRESAVPGVRTAHLGGRRAGAGVVAAGVLGVLVAGAERIVRSVRPTRAEAHAPRPGDAVLPHPDVVMDRAFTVPGAPDDVWPWIAQLGKQRGGWYLPVALERVLPHRNRATRSLLAPFTDLAVGDVVPDYGGPHETFTVAALDPPRSLVYSSRRGRTDVTWSITLEEAGDATRVALRLRLHPVRHRWLATTVGELFDLLTIAGMAAGLRERLSHSAPPVEWSVRRDEPGGPGPDTHDAPPAG</sequence>
<organism evidence="3 4">
    <name type="scientific">Pseudonocardia ailaonensis</name>
    <dbReference type="NCBI Taxonomy" id="367279"/>
    <lineage>
        <taxon>Bacteria</taxon>
        <taxon>Bacillati</taxon>
        <taxon>Actinomycetota</taxon>
        <taxon>Actinomycetes</taxon>
        <taxon>Pseudonocardiales</taxon>
        <taxon>Pseudonocardiaceae</taxon>
        <taxon>Pseudonocardia</taxon>
    </lineage>
</organism>